<dbReference type="EMBL" id="SSTE01019907">
    <property type="protein sequence ID" value="KAA0035457.1"/>
    <property type="molecule type" value="Genomic_DNA"/>
</dbReference>
<gene>
    <name evidence="3" type="ORF">E5676_scaffold455G003310</name>
    <name evidence="2" type="ORF">E6C27_scaffold285G00980</name>
</gene>
<accession>A0A5D3E5J3</accession>
<dbReference type="Proteomes" id="UP000321947">
    <property type="component" value="Unassembled WGS sequence"/>
</dbReference>
<name>A0A5D3E5J3_CUCMM</name>
<feature type="region of interest" description="Disordered" evidence="1">
    <location>
        <begin position="43"/>
        <end position="123"/>
    </location>
</feature>
<organism evidence="3 5">
    <name type="scientific">Cucumis melo var. makuwa</name>
    <name type="common">Oriental melon</name>
    <dbReference type="NCBI Taxonomy" id="1194695"/>
    <lineage>
        <taxon>Eukaryota</taxon>
        <taxon>Viridiplantae</taxon>
        <taxon>Streptophyta</taxon>
        <taxon>Embryophyta</taxon>
        <taxon>Tracheophyta</taxon>
        <taxon>Spermatophyta</taxon>
        <taxon>Magnoliopsida</taxon>
        <taxon>eudicotyledons</taxon>
        <taxon>Gunneridae</taxon>
        <taxon>Pentapetalae</taxon>
        <taxon>rosids</taxon>
        <taxon>fabids</taxon>
        <taxon>Cucurbitales</taxon>
        <taxon>Cucurbitaceae</taxon>
        <taxon>Benincaseae</taxon>
        <taxon>Cucumis</taxon>
    </lineage>
</organism>
<dbReference type="Proteomes" id="UP000321393">
    <property type="component" value="Unassembled WGS sequence"/>
</dbReference>
<evidence type="ECO:0000313" key="4">
    <source>
        <dbReference type="Proteomes" id="UP000321393"/>
    </source>
</evidence>
<comment type="caution">
    <text evidence="3">The sequence shown here is derived from an EMBL/GenBank/DDBJ whole genome shotgun (WGS) entry which is preliminary data.</text>
</comment>
<dbReference type="AlphaFoldDB" id="A0A5D3E5J3"/>
<evidence type="ECO:0000313" key="3">
    <source>
        <dbReference type="EMBL" id="TYK31068.1"/>
    </source>
</evidence>
<feature type="compositionally biased region" description="Basic and acidic residues" evidence="1">
    <location>
        <begin position="97"/>
        <end position="109"/>
    </location>
</feature>
<dbReference type="EMBL" id="SSTD01000141">
    <property type="protein sequence ID" value="TYK31068.1"/>
    <property type="molecule type" value="Genomic_DNA"/>
</dbReference>
<evidence type="ECO:0000313" key="2">
    <source>
        <dbReference type="EMBL" id="KAA0035457.1"/>
    </source>
</evidence>
<evidence type="ECO:0000256" key="1">
    <source>
        <dbReference type="SAM" id="MobiDB-lite"/>
    </source>
</evidence>
<protein>
    <submittedName>
        <fullName evidence="3">Uncharacterized protein</fullName>
    </submittedName>
</protein>
<reference evidence="4 5" key="1">
    <citation type="submission" date="2019-08" db="EMBL/GenBank/DDBJ databases">
        <title>Draft genome sequences of two oriental melons (Cucumis melo L. var makuwa).</title>
        <authorList>
            <person name="Kwon S.-Y."/>
        </authorList>
    </citation>
    <scope>NUCLEOTIDE SEQUENCE [LARGE SCALE GENOMIC DNA]</scope>
    <source>
        <strain evidence="5">cv. Chang Bougi</strain>
        <strain evidence="4">cv. SW 3</strain>
        <tissue evidence="3">Leaf</tissue>
    </source>
</reference>
<proteinExistence type="predicted"/>
<evidence type="ECO:0000313" key="5">
    <source>
        <dbReference type="Proteomes" id="UP000321947"/>
    </source>
</evidence>
<sequence length="123" mass="13943">MEERIRKLFHCVCIVVAKERRQDGEKIHHHIAVLNENASKIRLSQKSGKPWRSGKGGNVMSPFIKPGKASVRTSSNKTKHPMFGASLRSTRSSRKQKPTEITRALERSPQKLGKKKINESMLN</sequence>